<organism evidence="1 2">
    <name type="scientific">Candidatus Harrisonbacteria bacterium CG10_big_fil_rev_8_21_14_0_10_45_28</name>
    <dbReference type="NCBI Taxonomy" id="1974586"/>
    <lineage>
        <taxon>Bacteria</taxon>
        <taxon>Candidatus Harrisoniibacteriota</taxon>
    </lineage>
</organism>
<evidence type="ECO:0000313" key="2">
    <source>
        <dbReference type="Proteomes" id="UP000230903"/>
    </source>
</evidence>
<dbReference type="Gene3D" id="3.40.50.450">
    <property type="match status" value="1"/>
</dbReference>
<dbReference type="Proteomes" id="UP000230903">
    <property type="component" value="Unassembled WGS sequence"/>
</dbReference>
<dbReference type="AlphaFoldDB" id="A0A2H0UMW0"/>
<accession>A0A2H0UMW0</accession>
<proteinExistence type="predicted"/>
<name>A0A2H0UMW0_9BACT</name>
<gene>
    <name evidence="1" type="ORF">COU10_03000</name>
</gene>
<evidence type="ECO:0000313" key="1">
    <source>
        <dbReference type="EMBL" id="PIR87757.1"/>
    </source>
</evidence>
<evidence type="ECO:0008006" key="3">
    <source>
        <dbReference type="Google" id="ProtNLM"/>
    </source>
</evidence>
<protein>
    <recommendedName>
        <fullName evidence="3">Nucleoside 2-deoxyribosyltransferase</fullName>
    </recommendedName>
</protein>
<dbReference type="EMBL" id="PFBC01000047">
    <property type="protein sequence ID" value="PIR87757.1"/>
    <property type="molecule type" value="Genomic_DNA"/>
</dbReference>
<reference evidence="2" key="1">
    <citation type="submission" date="2017-09" db="EMBL/GenBank/DDBJ databases">
        <title>Depth-based differentiation of microbial function through sediment-hosted aquifers and enrichment of novel symbionts in the deep terrestrial subsurface.</title>
        <authorList>
            <person name="Probst A.J."/>
            <person name="Ladd B."/>
            <person name="Jarett J.K."/>
            <person name="Geller-Mcgrath D.E."/>
            <person name="Sieber C.M.K."/>
            <person name="Emerson J.B."/>
            <person name="Anantharaman K."/>
            <person name="Thomas B.C."/>
            <person name="Malmstrom R."/>
            <person name="Stieglmeier M."/>
            <person name="Klingl A."/>
            <person name="Woyke T."/>
            <person name="Ryan C.M."/>
            <person name="Banfield J.F."/>
        </authorList>
    </citation>
    <scope>NUCLEOTIDE SEQUENCE [LARGE SCALE GENOMIC DNA]</scope>
</reference>
<sequence>MKYYIASRWANMKAVQALTENLQELGHEVFSYVGDARNFVPASQVDQSRSEAFEISDDWQKRSELKKMFDSDLAGMTECDTFIMLMPAGKGVHMQAGIAYGFNKHMVLIGELESVEVHYMMFDEWHKSVEDYLTKLRG</sequence>
<comment type="caution">
    <text evidence="1">The sequence shown here is derived from an EMBL/GenBank/DDBJ whole genome shotgun (WGS) entry which is preliminary data.</text>
</comment>